<dbReference type="Proteomes" id="UP000823941">
    <property type="component" value="Chromosome 23"/>
</dbReference>
<gene>
    <name evidence="3" type="ORF">JYU34_017473</name>
</gene>
<evidence type="ECO:0000313" key="3">
    <source>
        <dbReference type="EMBL" id="KAG7299000.1"/>
    </source>
</evidence>
<sequence length="460" mass="53163">MINYFVITLFYFLAIFVENTISSKSNSHKYVTVAFDDDVLEYEISNKPLHTEIVKNFEKFSKPIPSHSAHTTLREYENIVEESRDEENRQNSNHVFKKVLPTGKLTNEDGLVSKILRTTRTINIPSVQTEIYVHPMRHDAHTSSSTSTQTTQSMKTNMSLKEIDTTEKEKILKNKVNYNGMVKNPIGYEREVYFTNNSKKNEHDISTRLGISIKSDYLDQITTQRPNLLSINDSEEQQKSSASNIEHHRLSNQYNLNLPISTLTSTTGKDYTLSQYSLFPTTTQNLATTTELPYKTMKIQLFFPETSTDDYDTKAETFLSTPRYSPTKSEDILGRKVQSHPTTSDEENEVKKYNVYVPIKFIHSSTTFWPQLNELDESPTSTAKEDSRLVDSDEDTVRRKLLTKDTPGPLSGRRSWWGWGGEPEKKYVDCIITEVKLNYFIWSLIFVLLFMRFNYREGSV</sequence>
<reference evidence="3 4" key="1">
    <citation type="submission" date="2021-06" db="EMBL/GenBank/DDBJ databases">
        <title>A haploid diamondback moth (Plutella xylostella L.) genome assembly resolves 31 chromosomes and identifies a diamide resistance mutation.</title>
        <authorList>
            <person name="Ward C.M."/>
            <person name="Perry K.D."/>
            <person name="Baker G."/>
            <person name="Powis K."/>
            <person name="Heckel D.G."/>
            <person name="Baxter S.W."/>
        </authorList>
    </citation>
    <scope>NUCLEOTIDE SEQUENCE [LARGE SCALE GENOMIC DNA]</scope>
    <source>
        <strain evidence="3 4">LV</strain>
        <tissue evidence="3">Single pupa</tissue>
    </source>
</reference>
<organism evidence="3 4">
    <name type="scientific">Plutella xylostella</name>
    <name type="common">Diamondback moth</name>
    <name type="synonym">Plutella maculipennis</name>
    <dbReference type="NCBI Taxonomy" id="51655"/>
    <lineage>
        <taxon>Eukaryota</taxon>
        <taxon>Metazoa</taxon>
        <taxon>Ecdysozoa</taxon>
        <taxon>Arthropoda</taxon>
        <taxon>Hexapoda</taxon>
        <taxon>Insecta</taxon>
        <taxon>Pterygota</taxon>
        <taxon>Neoptera</taxon>
        <taxon>Endopterygota</taxon>
        <taxon>Lepidoptera</taxon>
        <taxon>Glossata</taxon>
        <taxon>Ditrysia</taxon>
        <taxon>Yponomeutoidea</taxon>
        <taxon>Plutellidae</taxon>
        <taxon>Plutella</taxon>
    </lineage>
</organism>
<evidence type="ECO:0000256" key="1">
    <source>
        <dbReference type="SAM" id="MobiDB-lite"/>
    </source>
</evidence>
<evidence type="ECO:0000256" key="2">
    <source>
        <dbReference type="SAM" id="SignalP"/>
    </source>
</evidence>
<keyword evidence="2" id="KW-0732">Signal</keyword>
<comment type="caution">
    <text evidence="3">The sequence shown here is derived from an EMBL/GenBank/DDBJ whole genome shotgun (WGS) entry which is preliminary data.</text>
</comment>
<accession>A0ABQ7Q1G2</accession>
<feature type="chain" id="PRO_5046580633" evidence="2">
    <location>
        <begin position="23"/>
        <end position="460"/>
    </location>
</feature>
<evidence type="ECO:0000313" key="4">
    <source>
        <dbReference type="Proteomes" id="UP000823941"/>
    </source>
</evidence>
<feature type="signal peptide" evidence="2">
    <location>
        <begin position="1"/>
        <end position="22"/>
    </location>
</feature>
<keyword evidence="4" id="KW-1185">Reference proteome</keyword>
<protein>
    <submittedName>
        <fullName evidence="3">Uncharacterized protein</fullName>
    </submittedName>
</protein>
<dbReference type="EMBL" id="JAHIBW010000023">
    <property type="protein sequence ID" value="KAG7299000.1"/>
    <property type="molecule type" value="Genomic_DNA"/>
</dbReference>
<feature type="region of interest" description="Disordered" evidence="1">
    <location>
        <begin position="321"/>
        <end position="345"/>
    </location>
</feature>
<name>A0ABQ7Q1G2_PLUXY</name>
<proteinExistence type="predicted"/>